<dbReference type="InterPro" id="IPR011701">
    <property type="entry name" value="MFS"/>
</dbReference>
<evidence type="ECO:0000256" key="4">
    <source>
        <dbReference type="SAM" id="Phobius"/>
    </source>
</evidence>
<feature type="transmembrane region" description="Helical" evidence="4">
    <location>
        <begin position="365"/>
        <end position="382"/>
    </location>
</feature>
<comment type="caution">
    <text evidence="5">The sequence shown here is derived from an EMBL/GenBank/DDBJ whole genome shotgun (WGS) entry which is preliminary data.</text>
</comment>
<feature type="transmembrane region" description="Helical" evidence="4">
    <location>
        <begin position="109"/>
        <end position="132"/>
    </location>
</feature>
<name>A0ABV8UHM2_9PROT</name>
<dbReference type="InterPro" id="IPR050327">
    <property type="entry name" value="Proton-linked_MCT"/>
</dbReference>
<evidence type="ECO:0000313" key="5">
    <source>
        <dbReference type="EMBL" id="MFC4350705.1"/>
    </source>
</evidence>
<organism evidence="5 6">
    <name type="scientific">Fodinicurvata halophila</name>
    <dbReference type="NCBI Taxonomy" id="1419723"/>
    <lineage>
        <taxon>Bacteria</taxon>
        <taxon>Pseudomonadati</taxon>
        <taxon>Pseudomonadota</taxon>
        <taxon>Alphaproteobacteria</taxon>
        <taxon>Rhodospirillales</taxon>
        <taxon>Rhodovibrionaceae</taxon>
        <taxon>Fodinicurvata</taxon>
    </lineage>
</organism>
<feature type="transmembrane region" description="Helical" evidence="4">
    <location>
        <begin position="297"/>
        <end position="315"/>
    </location>
</feature>
<protein>
    <submittedName>
        <fullName evidence="5">MFS transporter</fullName>
    </submittedName>
</protein>
<dbReference type="EMBL" id="JBHSCW010000002">
    <property type="protein sequence ID" value="MFC4350705.1"/>
    <property type="molecule type" value="Genomic_DNA"/>
</dbReference>
<dbReference type="Proteomes" id="UP001595799">
    <property type="component" value="Unassembled WGS sequence"/>
</dbReference>
<feature type="transmembrane region" description="Helical" evidence="4">
    <location>
        <begin position="388"/>
        <end position="409"/>
    </location>
</feature>
<feature type="transmembrane region" description="Helical" evidence="4">
    <location>
        <begin position="18"/>
        <end position="35"/>
    </location>
</feature>
<feature type="transmembrane region" description="Helical" evidence="4">
    <location>
        <begin position="230"/>
        <end position="254"/>
    </location>
</feature>
<evidence type="ECO:0000256" key="2">
    <source>
        <dbReference type="ARBA" id="ARBA00022989"/>
    </source>
</evidence>
<dbReference type="PANTHER" id="PTHR11360">
    <property type="entry name" value="MONOCARBOXYLATE TRANSPORTER"/>
    <property type="match status" value="1"/>
</dbReference>
<dbReference type="InterPro" id="IPR036259">
    <property type="entry name" value="MFS_trans_sf"/>
</dbReference>
<proteinExistence type="predicted"/>
<feature type="transmembrane region" description="Helical" evidence="4">
    <location>
        <begin position="174"/>
        <end position="191"/>
    </location>
</feature>
<sequence length="419" mass="44244">MTTDVPSEGRQRAGQRRFIAALGVGQIMSWGTFYYSFPLIAEAMAPDLAADKPAIYGAATLGLAVSSLAAYPIGAAIDRGHGRAIMATGFLLGGLMLLAWSQVSAIWQLYPIFMGVGLTIAATLYDPAFAVVARRLGREARQGITALTLWGGFASTVFIPLIQVLLDRTDWRETLIALGAINLVVGVGLHLRTIDPRQDIRAVDTETDAQSDQPPALEGNTALRWASRRLVFWALLIAFTLYFGSFSALTFHLYPLLLERGFTATTVVSAIAIIGPAQVAGRVVIWTLARHKPIRQVGLVATLGFPLALALLILLPDHFVVLALFALIYGAANGIMTIVRGLAVPEMLSRQAYGAINGAISAPSNAAKALAPVGAALLWSASGSYDSLLLAAGAAGLLVVASFATAAWYSARSAASRPS</sequence>
<dbReference type="SUPFAM" id="SSF103473">
    <property type="entry name" value="MFS general substrate transporter"/>
    <property type="match status" value="1"/>
</dbReference>
<keyword evidence="1 4" id="KW-0812">Transmembrane</keyword>
<dbReference type="Gene3D" id="1.20.1250.20">
    <property type="entry name" value="MFS general substrate transporter like domains"/>
    <property type="match status" value="1"/>
</dbReference>
<dbReference type="Pfam" id="PF07690">
    <property type="entry name" value="MFS_1"/>
    <property type="match status" value="1"/>
</dbReference>
<dbReference type="RefSeq" id="WP_382421050.1">
    <property type="nucleotide sequence ID" value="NZ_JBHSCW010000002.1"/>
</dbReference>
<feature type="transmembrane region" description="Helical" evidence="4">
    <location>
        <begin position="55"/>
        <end position="77"/>
    </location>
</feature>
<evidence type="ECO:0000256" key="3">
    <source>
        <dbReference type="ARBA" id="ARBA00023136"/>
    </source>
</evidence>
<accession>A0ABV8UHM2</accession>
<evidence type="ECO:0000313" key="6">
    <source>
        <dbReference type="Proteomes" id="UP001595799"/>
    </source>
</evidence>
<feature type="transmembrane region" description="Helical" evidence="4">
    <location>
        <begin position="266"/>
        <end position="285"/>
    </location>
</feature>
<feature type="transmembrane region" description="Helical" evidence="4">
    <location>
        <begin position="144"/>
        <end position="162"/>
    </location>
</feature>
<keyword evidence="6" id="KW-1185">Reference proteome</keyword>
<evidence type="ECO:0000256" key="1">
    <source>
        <dbReference type="ARBA" id="ARBA00022692"/>
    </source>
</evidence>
<reference evidence="6" key="1">
    <citation type="journal article" date="2019" name="Int. J. Syst. Evol. Microbiol.">
        <title>The Global Catalogue of Microorganisms (GCM) 10K type strain sequencing project: providing services to taxonomists for standard genome sequencing and annotation.</title>
        <authorList>
            <consortium name="The Broad Institute Genomics Platform"/>
            <consortium name="The Broad Institute Genome Sequencing Center for Infectious Disease"/>
            <person name="Wu L."/>
            <person name="Ma J."/>
        </authorList>
    </citation>
    <scope>NUCLEOTIDE SEQUENCE [LARGE SCALE GENOMIC DNA]</scope>
    <source>
        <strain evidence="6">CECT 8472</strain>
    </source>
</reference>
<keyword evidence="3 4" id="KW-0472">Membrane</keyword>
<dbReference type="PANTHER" id="PTHR11360:SF284">
    <property type="entry name" value="EG:103B4.3 PROTEIN-RELATED"/>
    <property type="match status" value="1"/>
</dbReference>
<feature type="transmembrane region" description="Helical" evidence="4">
    <location>
        <begin position="84"/>
        <end position="103"/>
    </location>
</feature>
<feature type="transmembrane region" description="Helical" evidence="4">
    <location>
        <begin position="321"/>
        <end position="344"/>
    </location>
</feature>
<keyword evidence="2 4" id="KW-1133">Transmembrane helix</keyword>
<gene>
    <name evidence="5" type="ORF">ACFOW6_04010</name>
</gene>